<sequence>MRLLNTRALKLHEYWDINIPRYAILSHRWEADEVSFQDLEADNNTYGDGYRKIQACCKKALCDGYDWAWIDTCCIDKTSSAELSESINSMLKWYQKAGLCYAYLSDVEGVLAEGSRSRSYPSFRDSLWFTRGWTLQELLGSREVLFLDRNWDEIGTRSDLAYQYFDGHPSHSILIA</sequence>
<dbReference type="PANTHER" id="PTHR10622:SF10">
    <property type="entry name" value="HET DOMAIN-CONTAINING PROTEIN"/>
    <property type="match status" value="1"/>
</dbReference>
<dbReference type="InterPro" id="IPR010730">
    <property type="entry name" value="HET"/>
</dbReference>
<reference evidence="2 3" key="1">
    <citation type="submission" date="2016-05" db="EMBL/GenBank/DDBJ databases">
        <title>A degradative enzymes factory behind the ericoid mycorrhizal symbiosis.</title>
        <authorList>
            <consortium name="DOE Joint Genome Institute"/>
            <person name="Martino E."/>
            <person name="Morin E."/>
            <person name="Grelet G."/>
            <person name="Kuo A."/>
            <person name="Kohler A."/>
            <person name="Daghino S."/>
            <person name="Barry K."/>
            <person name="Choi C."/>
            <person name="Cichocki N."/>
            <person name="Clum A."/>
            <person name="Copeland A."/>
            <person name="Hainaut M."/>
            <person name="Haridas S."/>
            <person name="Labutti K."/>
            <person name="Lindquist E."/>
            <person name="Lipzen A."/>
            <person name="Khouja H.-R."/>
            <person name="Murat C."/>
            <person name="Ohm R."/>
            <person name="Olson A."/>
            <person name="Spatafora J."/>
            <person name="Veneault-Fourrey C."/>
            <person name="Henrissat B."/>
            <person name="Grigoriev I."/>
            <person name="Martin F."/>
            <person name="Perotto S."/>
        </authorList>
    </citation>
    <scope>NUCLEOTIDE SEQUENCE [LARGE SCALE GENOMIC DNA]</scope>
    <source>
        <strain evidence="2 3">UAMH 7357</strain>
    </source>
</reference>
<gene>
    <name evidence="2" type="ORF">NA56DRAFT_727036</name>
</gene>
<name>A0A2J6PWS9_9HELO</name>
<dbReference type="EMBL" id="KZ613494">
    <property type="protein sequence ID" value="PMD18457.1"/>
    <property type="molecule type" value="Genomic_DNA"/>
</dbReference>
<protein>
    <submittedName>
        <fullName evidence="2">HET-domain-containing protein</fullName>
    </submittedName>
</protein>
<evidence type="ECO:0000259" key="1">
    <source>
        <dbReference type="Pfam" id="PF06985"/>
    </source>
</evidence>
<dbReference type="Proteomes" id="UP000235672">
    <property type="component" value="Unassembled WGS sequence"/>
</dbReference>
<dbReference type="OrthoDB" id="674604at2759"/>
<evidence type="ECO:0000313" key="2">
    <source>
        <dbReference type="EMBL" id="PMD18457.1"/>
    </source>
</evidence>
<dbReference type="PANTHER" id="PTHR10622">
    <property type="entry name" value="HET DOMAIN-CONTAINING PROTEIN"/>
    <property type="match status" value="1"/>
</dbReference>
<dbReference type="AlphaFoldDB" id="A0A2J6PWS9"/>
<organism evidence="2 3">
    <name type="scientific">Hyaloscypha hepaticicola</name>
    <dbReference type="NCBI Taxonomy" id="2082293"/>
    <lineage>
        <taxon>Eukaryota</taxon>
        <taxon>Fungi</taxon>
        <taxon>Dikarya</taxon>
        <taxon>Ascomycota</taxon>
        <taxon>Pezizomycotina</taxon>
        <taxon>Leotiomycetes</taxon>
        <taxon>Helotiales</taxon>
        <taxon>Hyaloscyphaceae</taxon>
        <taxon>Hyaloscypha</taxon>
    </lineage>
</organism>
<evidence type="ECO:0000313" key="3">
    <source>
        <dbReference type="Proteomes" id="UP000235672"/>
    </source>
</evidence>
<dbReference type="STRING" id="1745343.A0A2J6PWS9"/>
<feature type="domain" description="Heterokaryon incompatibility" evidence="1">
    <location>
        <begin position="22"/>
        <end position="107"/>
    </location>
</feature>
<proteinExistence type="predicted"/>
<accession>A0A2J6PWS9</accession>
<dbReference type="Pfam" id="PF06985">
    <property type="entry name" value="HET"/>
    <property type="match status" value="1"/>
</dbReference>
<keyword evidence="3" id="KW-1185">Reference proteome</keyword>